<keyword evidence="2" id="KW-0808">Transferase</keyword>
<keyword evidence="3" id="KW-0949">S-adenosyl-L-methionine</keyword>
<feature type="domain" description="O-methyltransferase dimerisation" evidence="5">
    <location>
        <begin position="61"/>
        <end position="130"/>
    </location>
</feature>
<name>A0AAN6VJB5_9PEZI</name>
<reference evidence="6" key="2">
    <citation type="submission" date="2023-05" db="EMBL/GenBank/DDBJ databases">
        <authorList>
            <consortium name="Lawrence Berkeley National Laboratory"/>
            <person name="Steindorff A."/>
            <person name="Hensen N."/>
            <person name="Bonometti L."/>
            <person name="Westerberg I."/>
            <person name="Brannstrom I.O."/>
            <person name="Guillou S."/>
            <person name="Cros-Aarteil S."/>
            <person name="Calhoun S."/>
            <person name="Haridas S."/>
            <person name="Kuo A."/>
            <person name="Mondo S."/>
            <person name="Pangilinan J."/>
            <person name="Riley R."/>
            <person name="Labutti K."/>
            <person name="Andreopoulos B."/>
            <person name="Lipzen A."/>
            <person name="Chen C."/>
            <person name="Yanf M."/>
            <person name="Daum C."/>
            <person name="Ng V."/>
            <person name="Clum A."/>
            <person name="Ohm R."/>
            <person name="Martin F."/>
            <person name="Silar P."/>
            <person name="Natvig D."/>
            <person name="Lalanne C."/>
            <person name="Gautier V."/>
            <person name="Ament-Velasquez S.L."/>
            <person name="Kruys A."/>
            <person name="Hutchinson M.I."/>
            <person name="Powell A.J."/>
            <person name="Barry K."/>
            <person name="Miller A.N."/>
            <person name="Grigoriev I.V."/>
            <person name="Debuchy R."/>
            <person name="Gladieux P."/>
            <person name="Thoren M.H."/>
            <person name="Johannesson H."/>
        </authorList>
    </citation>
    <scope>NUCLEOTIDE SEQUENCE</scope>
    <source>
        <strain evidence="6">CBS 538.74</strain>
    </source>
</reference>
<dbReference type="GO" id="GO:0046983">
    <property type="term" value="F:protein dimerization activity"/>
    <property type="evidence" value="ECO:0007669"/>
    <property type="project" value="InterPro"/>
</dbReference>
<accession>A0AAN6VJB5</accession>
<dbReference type="SUPFAM" id="SSF46785">
    <property type="entry name" value="Winged helix' DNA-binding domain"/>
    <property type="match status" value="1"/>
</dbReference>
<dbReference type="SUPFAM" id="SSF53335">
    <property type="entry name" value="S-adenosyl-L-methionine-dependent methyltransferases"/>
    <property type="match status" value="1"/>
</dbReference>
<evidence type="ECO:0000256" key="2">
    <source>
        <dbReference type="ARBA" id="ARBA00022679"/>
    </source>
</evidence>
<dbReference type="InterPro" id="IPR001077">
    <property type="entry name" value="COMT_C"/>
</dbReference>
<dbReference type="InterPro" id="IPR016461">
    <property type="entry name" value="COMT-like"/>
</dbReference>
<comment type="caution">
    <text evidence="6">The sequence shown here is derived from an EMBL/GenBank/DDBJ whole genome shotgun (WGS) entry which is preliminary data.</text>
</comment>
<evidence type="ECO:0000259" key="5">
    <source>
        <dbReference type="Pfam" id="PF08100"/>
    </source>
</evidence>
<dbReference type="InterPro" id="IPR036390">
    <property type="entry name" value="WH_DNA-bd_sf"/>
</dbReference>
<dbReference type="Pfam" id="PF08100">
    <property type="entry name" value="Dimerisation"/>
    <property type="match status" value="1"/>
</dbReference>
<dbReference type="InterPro" id="IPR029063">
    <property type="entry name" value="SAM-dependent_MTases_sf"/>
</dbReference>
<keyword evidence="1" id="KW-0489">Methyltransferase</keyword>
<keyword evidence="7" id="KW-1185">Reference proteome</keyword>
<dbReference type="AlphaFoldDB" id="A0AAN6VJB5"/>
<dbReference type="InterPro" id="IPR012967">
    <property type="entry name" value="COMT_dimerisation"/>
</dbReference>
<gene>
    <name evidence="6" type="ORF">C8A00DRAFT_45533</name>
</gene>
<evidence type="ECO:0000313" key="7">
    <source>
        <dbReference type="Proteomes" id="UP001302745"/>
    </source>
</evidence>
<evidence type="ECO:0000256" key="3">
    <source>
        <dbReference type="ARBA" id="ARBA00022691"/>
    </source>
</evidence>
<dbReference type="Pfam" id="PF00891">
    <property type="entry name" value="Methyltransf_2"/>
    <property type="match status" value="1"/>
</dbReference>
<dbReference type="Gene3D" id="3.40.50.150">
    <property type="entry name" value="Vaccinia Virus protein VP39"/>
    <property type="match status" value="1"/>
</dbReference>
<protein>
    <submittedName>
        <fullName evidence="6">Demethylsterigmatocystin 6-O-methyltransferase</fullName>
    </submittedName>
</protein>
<sequence>MANPVAIEKTEGLLQQLRADDGSPAGKAALLRQLDEIRTTLQSPPEIANFYIKKGVALIIINTCLELGVFDAVPPDVPASADDISAKVGIDASILSRFLRALTLEGFFTLIPPAPPQQPVTMYAHTTASLALYNPSTRTSTHFLFRAALTLPLTHLVRAPAYLRNHTAAQTRDPRQNGVAWGMGLSHEHLTFFEALARDKAMAAFWAKAMESREFGGGGFPWGVELRLETMELGEEQGEGLGGRVLVVDVGGGRGRALEGIREACRLEGVPPGEMVLEDLEGVLEGVAGIEGVRKVVYDFFAEGAEQPVKNAHVYYLRRVLHDYYDDHARRILQQVVDAMGPTSRVVLCEYIMPEDNDLGDDIFPYLMDFLLFMVGGLERTEAQWRHLLDSVGLEIVKIWRSTAVPFEADIEVRRKGAR</sequence>
<organism evidence="6 7">
    <name type="scientific">Chaetomidium leptoderma</name>
    <dbReference type="NCBI Taxonomy" id="669021"/>
    <lineage>
        <taxon>Eukaryota</taxon>
        <taxon>Fungi</taxon>
        <taxon>Dikarya</taxon>
        <taxon>Ascomycota</taxon>
        <taxon>Pezizomycotina</taxon>
        <taxon>Sordariomycetes</taxon>
        <taxon>Sordariomycetidae</taxon>
        <taxon>Sordariales</taxon>
        <taxon>Chaetomiaceae</taxon>
        <taxon>Chaetomidium</taxon>
    </lineage>
</organism>
<dbReference type="GO" id="GO:0008171">
    <property type="term" value="F:O-methyltransferase activity"/>
    <property type="evidence" value="ECO:0007669"/>
    <property type="project" value="InterPro"/>
</dbReference>
<dbReference type="EMBL" id="MU857026">
    <property type="protein sequence ID" value="KAK4151231.1"/>
    <property type="molecule type" value="Genomic_DNA"/>
</dbReference>
<evidence type="ECO:0000256" key="1">
    <source>
        <dbReference type="ARBA" id="ARBA00022603"/>
    </source>
</evidence>
<dbReference type="PANTHER" id="PTHR43712:SF1">
    <property type="entry name" value="HYPOTHETICAL O-METHYLTRANSFERASE (EUROFUNG)-RELATED"/>
    <property type="match status" value="1"/>
</dbReference>
<dbReference type="PROSITE" id="PS51683">
    <property type="entry name" value="SAM_OMT_II"/>
    <property type="match status" value="1"/>
</dbReference>
<feature type="domain" description="O-methyltransferase C-terminal" evidence="4">
    <location>
        <begin position="246"/>
        <end position="393"/>
    </location>
</feature>
<dbReference type="Proteomes" id="UP001302745">
    <property type="component" value="Unassembled WGS sequence"/>
</dbReference>
<evidence type="ECO:0000313" key="6">
    <source>
        <dbReference type="EMBL" id="KAK4151231.1"/>
    </source>
</evidence>
<dbReference type="Gene3D" id="1.10.10.10">
    <property type="entry name" value="Winged helix-like DNA-binding domain superfamily/Winged helix DNA-binding domain"/>
    <property type="match status" value="1"/>
</dbReference>
<evidence type="ECO:0000259" key="4">
    <source>
        <dbReference type="Pfam" id="PF00891"/>
    </source>
</evidence>
<dbReference type="InterPro" id="IPR036388">
    <property type="entry name" value="WH-like_DNA-bd_sf"/>
</dbReference>
<dbReference type="GO" id="GO:0032259">
    <property type="term" value="P:methylation"/>
    <property type="evidence" value="ECO:0007669"/>
    <property type="project" value="UniProtKB-KW"/>
</dbReference>
<proteinExistence type="predicted"/>
<reference evidence="6" key="1">
    <citation type="journal article" date="2023" name="Mol. Phylogenet. Evol.">
        <title>Genome-scale phylogeny and comparative genomics of the fungal order Sordariales.</title>
        <authorList>
            <person name="Hensen N."/>
            <person name="Bonometti L."/>
            <person name="Westerberg I."/>
            <person name="Brannstrom I.O."/>
            <person name="Guillou S."/>
            <person name="Cros-Aarteil S."/>
            <person name="Calhoun S."/>
            <person name="Haridas S."/>
            <person name="Kuo A."/>
            <person name="Mondo S."/>
            <person name="Pangilinan J."/>
            <person name="Riley R."/>
            <person name="LaButti K."/>
            <person name="Andreopoulos B."/>
            <person name="Lipzen A."/>
            <person name="Chen C."/>
            <person name="Yan M."/>
            <person name="Daum C."/>
            <person name="Ng V."/>
            <person name="Clum A."/>
            <person name="Steindorff A."/>
            <person name="Ohm R.A."/>
            <person name="Martin F."/>
            <person name="Silar P."/>
            <person name="Natvig D.O."/>
            <person name="Lalanne C."/>
            <person name="Gautier V."/>
            <person name="Ament-Velasquez S.L."/>
            <person name="Kruys A."/>
            <person name="Hutchinson M.I."/>
            <person name="Powell A.J."/>
            <person name="Barry K."/>
            <person name="Miller A.N."/>
            <person name="Grigoriev I.V."/>
            <person name="Debuchy R."/>
            <person name="Gladieux P."/>
            <person name="Hiltunen Thoren M."/>
            <person name="Johannesson H."/>
        </authorList>
    </citation>
    <scope>NUCLEOTIDE SEQUENCE</scope>
    <source>
        <strain evidence="6">CBS 538.74</strain>
    </source>
</reference>
<dbReference type="PANTHER" id="PTHR43712">
    <property type="entry name" value="PUTATIVE (AFU_ORTHOLOGUE AFUA_4G14580)-RELATED"/>
    <property type="match status" value="1"/>
</dbReference>